<dbReference type="Proteomes" id="UP000015106">
    <property type="component" value="Chromosome 7"/>
</dbReference>
<evidence type="ECO:0000256" key="1">
    <source>
        <dbReference type="SAM" id="MobiDB-lite"/>
    </source>
</evidence>
<proteinExistence type="predicted"/>
<feature type="compositionally biased region" description="Basic residues" evidence="1">
    <location>
        <begin position="1"/>
        <end position="11"/>
    </location>
</feature>
<feature type="region of interest" description="Disordered" evidence="1">
    <location>
        <begin position="1"/>
        <end position="108"/>
    </location>
</feature>
<feature type="compositionally biased region" description="Basic residues" evidence="1">
    <location>
        <begin position="99"/>
        <end position="108"/>
    </location>
</feature>
<organism evidence="2 3">
    <name type="scientific">Triticum urartu</name>
    <name type="common">Red wild einkorn</name>
    <name type="synonym">Crithodium urartu</name>
    <dbReference type="NCBI Taxonomy" id="4572"/>
    <lineage>
        <taxon>Eukaryota</taxon>
        <taxon>Viridiplantae</taxon>
        <taxon>Streptophyta</taxon>
        <taxon>Embryophyta</taxon>
        <taxon>Tracheophyta</taxon>
        <taxon>Spermatophyta</taxon>
        <taxon>Magnoliopsida</taxon>
        <taxon>Liliopsida</taxon>
        <taxon>Poales</taxon>
        <taxon>Poaceae</taxon>
        <taxon>BOP clade</taxon>
        <taxon>Pooideae</taxon>
        <taxon>Triticodae</taxon>
        <taxon>Triticeae</taxon>
        <taxon>Triticinae</taxon>
        <taxon>Triticum</taxon>
    </lineage>
</organism>
<name>A0A8R7V6U3_TRIUA</name>
<keyword evidence="3" id="KW-1185">Reference proteome</keyword>
<dbReference type="AlphaFoldDB" id="A0A8R7V6U3"/>
<dbReference type="Gramene" id="TuG1812G0700004002.01.T01">
    <property type="protein sequence ID" value="TuG1812G0700004002.01.T01.cds292440"/>
    <property type="gene ID" value="TuG1812G0700004002.01"/>
</dbReference>
<reference evidence="2" key="2">
    <citation type="submission" date="2018-03" db="EMBL/GenBank/DDBJ databases">
        <title>The Triticum urartu genome reveals the dynamic nature of wheat genome evolution.</title>
        <authorList>
            <person name="Ling H."/>
            <person name="Ma B."/>
            <person name="Shi X."/>
            <person name="Liu H."/>
            <person name="Dong L."/>
            <person name="Sun H."/>
            <person name="Cao Y."/>
            <person name="Gao Q."/>
            <person name="Zheng S."/>
            <person name="Li Y."/>
            <person name="Yu Y."/>
            <person name="Du H."/>
            <person name="Qi M."/>
            <person name="Li Y."/>
            <person name="Yu H."/>
            <person name="Cui Y."/>
            <person name="Wang N."/>
            <person name="Chen C."/>
            <person name="Wu H."/>
            <person name="Zhao Y."/>
            <person name="Zhang J."/>
            <person name="Li Y."/>
            <person name="Zhou W."/>
            <person name="Zhang B."/>
            <person name="Hu W."/>
            <person name="Eijk M."/>
            <person name="Tang J."/>
            <person name="Witsenboer H."/>
            <person name="Zhao S."/>
            <person name="Li Z."/>
            <person name="Zhang A."/>
            <person name="Wang D."/>
            <person name="Liang C."/>
        </authorList>
    </citation>
    <scope>NUCLEOTIDE SEQUENCE [LARGE SCALE GENOMIC DNA]</scope>
    <source>
        <strain evidence="2">cv. G1812</strain>
    </source>
</reference>
<reference evidence="2" key="3">
    <citation type="submission" date="2022-06" db="UniProtKB">
        <authorList>
            <consortium name="EnsemblPlants"/>
        </authorList>
    </citation>
    <scope>IDENTIFICATION</scope>
</reference>
<evidence type="ECO:0000313" key="3">
    <source>
        <dbReference type="Proteomes" id="UP000015106"/>
    </source>
</evidence>
<accession>A0A8R7V6U3</accession>
<dbReference type="EnsemblPlants" id="TuG1812G0700004002.01.T01">
    <property type="protein sequence ID" value="TuG1812G0700004002.01.T01.cds292440"/>
    <property type="gene ID" value="TuG1812G0700004002.01"/>
</dbReference>
<evidence type="ECO:0000313" key="2">
    <source>
        <dbReference type="EnsemblPlants" id="TuG1812G0700004002.01.T01.cds292440"/>
    </source>
</evidence>
<reference evidence="3" key="1">
    <citation type="journal article" date="2013" name="Nature">
        <title>Draft genome of the wheat A-genome progenitor Triticum urartu.</title>
        <authorList>
            <person name="Ling H.Q."/>
            <person name="Zhao S."/>
            <person name="Liu D."/>
            <person name="Wang J."/>
            <person name="Sun H."/>
            <person name="Zhang C."/>
            <person name="Fan H."/>
            <person name="Li D."/>
            <person name="Dong L."/>
            <person name="Tao Y."/>
            <person name="Gao C."/>
            <person name="Wu H."/>
            <person name="Li Y."/>
            <person name="Cui Y."/>
            <person name="Guo X."/>
            <person name="Zheng S."/>
            <person name="Wang B."/>
            <person name="Yu K."/>
            <person name="Liang Q."/>
            <person name="Yang W."/>
            <person name="Lou X."/>
            <person name="Chen J."/>
            <person name="Feng M."/>
            <person name="Jian J."/>
            <person name="Zhang X."/>
            <person name="Luo G."/>
            <person name="Jiang Y."/>
            <person name="Liu J."/>
            <person name="Wang Z."/>
            <person name="Sha Y."/>
            <person name="Zhang B."/>
            <person name="Wu H."/>
            <person name="Tang D."/>
            <person name="Shen Q."/>
            <person name="Xue P."/>
            <person name="Zou S."/>
            <person name="Wang X."/>
            <person name="Liu X."/>
            <person name="Wang F."/>
            <person name="Yang Y."/>
            <person name="An X."/>
            <person name="Dong Z."/>
            <person name="Zhang K."/>
            <person name="Zhang X."/>
            <person name="Luo M.C."/>
            <person name="Dvorak J."/>
            <person name="Tong Y."/>
            <person name="Wang J."/>
            <person name="Yang H."/>
            <person name="Li Z."/>
            <person name="Wang D."/>
            <person name="Zhang A."/>
            <person name="Wang J."/>
        </authorList>
    </citation>
    <scope>NUCLEOTIDE SEQUENCE</scope>
    <source>
        <strain evidence="3">cv. G1812</strain>
    </source>
</reference>
<protein>
    <submittedName>
        <fullName evidence="2">Uncharacterized protein</fullName>
    </submittedName>
</protein>
<sequence>MPRRCVVRRPGRQWGGGGCTSRATQRCPAGGRCVCTPSRSSPPPPLPFGHRSQPDDEPPPMNPPTDRLSPFAERQAAPNPTAAGTWKRNNIAGGVPTRPRPRWIRLAF</sequence>